<dbReference type="KEGG" id="kko:Kkor_1076"/>
<dbReference type="GO" id="GO:0005886">
    <property type="term" value="C:plasma membrane"/>
    <property type="evidence" value="ECO:0007669"/>
    <property type="project" value="UniProtKB-SubCell"/>
</dbReference>
<dbReference type="Pfam" id="PF12019">
    <property type="entry name" value="GspH"/>
    <property type="match status" value="1"/>
</dbReference>
<dbReference type="EMBL" id="CP001707">
    <property type="protein sequence ID" value="ACV26495.1"/>
    <property type="molecule type" value="Genomic_DNA"/>
</dbReference>
<keyword evidence="8 11" id="KW-0472">Membrane</keyword>
<dbReference type="GO" id="GO:0015627">
    <property type="term" value="C:type II protein secretion system complex"/>
    <property type="evidence" value="ECO:0007669"/>
    <property type="project" value="InterPro"/>
</dbReference>
<dbReference type="Gene3D" id="3.55.40.10">
    <property type="entry name" value="minor pseudopilin epsh domain"/>
    <property type="match status" value="1"/>
</dbReference>
<keyword evidence="14" id="KW-1185">Reference proteome</keyword>
<dbReference type="InParanoid" id="C7RB53"/>
<dbReference type="InterPro" id="IPR045584">
    <property type="entry name" value="Pilin-like"/>
</dbReference>
<accession>C7RB53</accession>
<sequence>MPIKVKGLTLIELIVTLSIATLVSFIAAPSMLKFIEKQKVSSDLLKVKSIIETARNHAISNNSPIRICGLENIPIKPEQNDIDCQRDWTRLNVFTLERSKKPELIHTHHLDGNYEQILWSSFQRKAYLQLQPNGFTNHQNGTLYLCHNRHQSLHRALSISKSGRVTIHDATDSIIQKCDN</sequence>
<evidence type="ECO:0000256" key="11">
    <source>
        <dbReference type="SAM" id="Phobius"/>
    </source>
</evidence>
<dbReference type="OrthoDB" id="2313614at2"/>
<feature type="transmembrane region" description="Helical" evidence="11">
    <location>
        <begin position="7"/>
        <end position="32"/>
    </location>
</feature>
<evidence type="ECO:0000256" key="3">
    <source>
        <dbReference type="ARBA" id="ARBA00022475"/>
    </source>
</evidence>
<evidence type="ECO:0000256" key="4">
    <source>
        <dbReference type="ARBA" id="ARBA00022481"/>
    </source>
</evidence>
<name>C7RB53_KANKD</name>
<dbReference type="GO" id="GO:0015628">
    <property type="term" value="P:protein secretion by the type II secretion system"/>
    <property type="evidence" value="ECO:0007669"/>
    <property type="project" value="InterPro"/>
</dbReference>
<evidence type="ECO:0000313" key="14">
    <source>
        <dbReference type="Proteomes" id="UP000001231"/>
    </source>
</evidence>
<keyword evidence="3" id="KW-1003">Cell membrane</keyword>
<dbReference type="HOGENOM" id="CLU_084761_4_0_6"/>
<dbReference type="RefSeq" id="WP_012801009.1">
    <property type="nucleotide sequence ID" value="NC_013166.1"/>
</dbReference>
<dbReference type="PROSITE" id="PS00409">
    <property type="entry name" value="PROKAR_NTER_METHYL"/>
    <property type="match status" value="1"/>
</dbReference>
<dbReference type="AlphaFoldDB" id="C7RB53"/>
<reference evidence="13 14" key="1">
    <citation type="journal article" date="2009" name="Stand. Genomic Sci.">
        <title>Complete genome sequence of Kangiella koreensis type strain (SW-125).</title>
        <authorList>
            <person name="Han C."/>
            <person name="Sikorski J."/>
            <person name="Lapidus A."/>
            <person name="Nolan M."/>
            <person name="Glavina Del Rio T."/>
            <person name="Tice H."/>
            <person name="Cheng J.F."/>
            <person name="Lucas S."/>
            <person name="Chen F."/>
            <person name="Copeland A."/>
            <person name="Ivanova N."/>
            <person name="Mavromatis K."/>
            <person name="Ovchinnikova G."/>
            <person name="Pati A."/>
            <person name="Bruce D."/>
            <person name="Goodwin L."/>
            <person name="Pitluck S."/>
            <person name="Chen A."/>
            <person name="Palaniappan K."/>
            <person name="Land M."/>
            <person name="Hauser L."/>
            <person name="Chang Y.J."/>
            <person name="Jeffries C.D."/>
            <person name="Chain P."/>
            <person name="Saunders E."/>
            <person name="Brettin T."/>
            <person name="Goker M."/>
            <person name="Tindall B.J."/>
            <person name="Bristow J."/>
            <person name="Eisen J.A."/>
            <person name="Markowitz V."/>
            <person name="Hugenholtz P."/>
            <person name="Kyrpides N.C."/>
            <person name="Klenk H.P."/>
            <person name="Detter J.C."/>
        </authorList>
    </citation>
    <scope>NUCLEOTIDE SEQUENCE [LARGE SCALE GENOMIC DNA]</scope>
    <source>
        <strain evidence="14">DSM 16069 / KCTC 12182 / SW-125</strain>
    </source>
</reference>
<dbReference type="SUPFAM" id="SSF54523">
    <property type="entry name" value="Pili subunits"/>
    <property type="match status" value="1"/>
</dbReference>
<evidence type="ECO:0000256" key="8">
    <source>
        <dbReference type="ARBA" id="ARBA00023136"/>
    </source>
</evidence>
<dbReference type="InterPro" id="IPR022346">
    <property type="entry name" value="T2SS_GspH"/>
</dbReference>
<evidence type="ECO:0000256" key="9">
    <source>
        <dbReference type="ARBA" id="ARBA00025772"/>
    </source>
</evidence>
<dbReference type="InterPro" id="IPR012902">
    <property type="entry name" value="N_methyl_site"/>
</dbReference>
<evidence type="ECO:0000256" key="2">
    <source>
        <dbReference type="ARBA" id="ARBA00021549"/>
    </source>
</evidence>
<dbReference type="Proteomes" id="UP000001231">
    <property type="component" value="Chromosome"/>
</dbReference>
<comment type="similarity">
    <text evidence="9">Belongs to the GSP H family.</text>
</comment>
<evidence type="ECO:0000256" key="7">
    <source>
        <dbReference type="ARBA" id="ARBA00022989"/>
    </source>
</evidence>
<evidence type="ECO:0000259" key="12">
    <source>
        <dbReference type="Pfam" id="PF12019"/>
    </source>
</evidence>
<feature type="domain" description="General secretion pathway GspH" evidence="12">
    <location>
        <begin position="49"/>
        <end position="163"/>
    </location>
</feature>
<evidence type="ECO:0000256" key="1">
    <source>
        <dbReference type="ARBA" id="ARBA00004377"/>
    </source>
</evidence>
<dbReference type="STRING" id="523791.Kkor_1076"/>
<keyword evidence="6 11" id="KW-0812">Transmembrane</keyword>
<keyword evidence="5" id="KW-0997">Cell inner membrane</keyword>
<dbReference type="NCBIfam" id="TIGR02532">
    <property type="entry name" value="IV_pilin_GFxxxE"/>
    <property type="match status" value="1"/>
</dbReference>
<keyword evidence="4" id="KW-0488">Methylation</keyword>
<evidence type="ECO:0000313" key="13">
    <source>
        <dbReference type="EMBL" id="ACV26495.1"/>
    </source>
</evidence>
<proteinExistence type="inferred from homology"/>
<evidence type="ECO:0000256" key="5">
    <source>
        <dbReference type="ARBA" id="ARBA00022519"/>
    </source>
</evidence>
<evidence type="ECO:0000256" key="10">
    <source>
        <dbReference type="ARBA" id="ARBA00030775"/>
    </source>
</evidence>
<evidence type="ECO:0000256" key="6">
    <source>
        <dbReference type="ARBA" id="ARBA00022692"/>
    </source>
</evidence>
<dbReference type="eggNOG" id="COG4970">
    <property type="taxonomic scope" value="Bacteria"/>
</dbReference>
<gene>
    <name evidence="13" type="ordered locus">Kkor_1076</name>
</gene>
<keyword evidence="7 11" id="KW-1133">Transmembrane helix</keyword>
<organism evidence="13 14">
    <name type="scientific">Kangiella koreensis (strain DSM 16069 / JCM 12317 / KCTC 12182 / SW-125)</name>
    <dbReference type="NCBI Taxonomy" id="523791"/>
    <lineage>
        <taxon>Bacteria</taxon>
        <taxon>Pseudomonadati</taxon>
        <taxon>Pseudomonadota</taxon>
        <taxon>Gammaproteobacteria</taxon>
        <taxon>Kangiellales</taxon>
        <taxon>Kangiellaceae</taxon>
        <taxon>Kangiella</taxon>
    </lineage>
</organism>
<comment type="subcellular location">
    <subcellularLocation>
        <location evidence="1">Cell inner membrane</location>
        <topology evidence="1">Single-pass membrane protein</topology>
    </subcellularLocation>
</comment>
<protein>
    <recommendedName>
        <fullName evidence="2">Type II secretion system protein H</fullName>
    </recommendedName>
    <alternativeName>
        <fullName evidence="10">General secretion pathway protein H</fullName>
    </alternativeName>
</protein>